<dbReference type="eggNOG" id="COG0726">
    <property type="taxonomic scope" value="Bacteria"/>
</dbReference>
<dbReference type="PANTHER" id="PTHR10587">
    <property type="entry name" value="GLYCOSYL TRANSFERASE-RELATED"/>
    <property type="match status" value="1"/>
</dbReference>
<proteinExistence type="predicted"/>
<gene>
    <name evidence="5" type="primary">pdaC</name>
    <name evidence="5" type="ORF">BRLA_c026090</name>
</gene>
<evidence type="ECO:0000256" key="2">
    <source>
        <dbReference type="ARBA" id="ARBA00022801"/>
    </source>
</evidence>
<dbReference type="InterPro" id="IPR011330">
    <property type="entry name" value="Glyco_hydro/deAcase_b/a-brl"/>
</dbReference>
<dbReference type="EMBL" id="CP007806">
    <property type="protein sequence ID" value="AIG26928.1"/>
    <property type="molecule type" value="Genomic_DNA"/>
</dbReference>
<dbReference type="GO" id="GO:0046872">
    <property type="term" value="F:metal ion binding"/>
    <property type="evidence" value="ECO:0007669"/>
    <property type="project" value="UniProtKB-KW"/>
</dbReference>
<feature type="chain" id="PRO_5038748587" evidence="3">
    <location>
        <begin position="25"/>
        <end position="286"/>
    </location>
</feature>
<keyword evidence="1" id="KW-0479">Metal-binding</keyword>
<dbReference type="EC" id="3.5.1.-" evidence="5"/>
<evidence type="ECO:0000313" key="6">
    <source>
        <dbReference type="Proteomes" id="UP000005850"/>
    </source>
</evidence>
<dbReference type="InterPro" id="IPR002509">
    <property type="entry name" value="NODB_dom"/>
</dbReference>
<evidence type="ECO:0000256" key="1">
    <source>
        <dbReference type="ARBA" id="ARBA00022723"/>
    </source>
</evidence>
<dbReference type="GO" id="GO:0016020">
    <property type="term" value="C:membrane"/>
    <property type="evidence" value="ECO:0007669"/>
    <property type="project" value="TreeGrafter"/>
</dbReference>
<feature type="domain" description="NodB homology" evidence="4">
    <location>
        <begin position="76"/>
        <end position="258"/>
    </location>
</feature>
<dbReference type="SUPFAM" id="SSF88713">
    <property type="entry name" value="Glycoside hydrolase/deacetylase"/>
    <property type="match status" value="1"/>
</dbReference>
<sequence>MLRKISDRFFLLFVIVLLAIQAFSDTPQATQAKSLLDEQKLFNEQPTSYEVTIRQKNRDYYEKRGEAIWDLPTEKKAIALTFDDGPNETYTPQILELLQKYGVKSTFFTVGNRIKKNPKLAKQMVQQNHELANHTFTHPDLRRLSKQRLKIELESAQSIIQTTTGVVPTLFRPPGGSYNEKIVAAAKEMGYLVVMWSWHQDTKDWTNPGVQKIVNKVLKNVRNGDIILFHDHGGDRQQTVDALKIILPELKKRGFEMITVSELISIRNQYPVKANLPSLVPNRGHK</sequence>
<protein>
    <submittedName>
        <fullName evidence="5">Peptidoglycan-N-acetylmuramic acid deacetylase PdaC</fullName>
        <ecNumber evidence="5">3.5.1.-</ecNumber>
    </submittedName>
</protein>
<keyword evidence="6" id="KW-1185">Reference proteome</keyword>
<dbReference type="Proteomes" id="UP000005850">
    <property type="component" value="Chromosome"/>
</dbReference>
<dbReference type="Gene3D" id="3.20.20.370">
    <property type="entry name" value="Glycoside hydrolase/deacetylase"/>
    <property type="match status" value="1"/>
</dbReference>
<dbReference type="GO" id="GO:0005975">
    <property type="term" value="P:carbohydrate metabolic process"/>
    <property type="evidence" value="ECO:0007669"/>
    <property type="project" value="InterPro"/>
</dbReference>
<dbReference type="PROSITE" id="PS51677">
    <property type="entry name" value="NODB"/>
    <property type="match status" value="1"/>
</dbReference>
<dbReference type="PANTHER" id="PTHR10587:SF133">
    <property type="entry name" value="CHITIN DEACETYLASE 1-RELATED"/>
    <property type="match status" value="1"/>
</dbReference>
<keyword evidence="2 5" id="KW-0378">Hydrolase</keyword>
<dbReference type="HOGENOM" id="CLU_021264_0_1_9"/>
<dbReference type="InterPro" id="IPR050248">
    <property type="entry name" value="Polysacc_deacetylase_ArnD"/>
</dbReference>
<dbReference type="KEGG" id="blr:BRLA_c026090"/>
<reference evidence="5 6" key="1">
    <citation type="journal article" date="2011" name="J. Bacteriol.">
        <title>Genome sequence of Brevibacillus laterosporus LMG 15441, a pathogen of invertebrates.</title>
        <authorList>
            <person name="Djukic M."/>
            <person name="Poehlein A."/>
            <person name="Thurmer A."/>
            <person name="Daniel R."/>
        </authorList>
    </citation>
    <scope>NUCLEOTIDE SEQUENCE [LARGE SCALE GENOMIC DNA]</scope>
    <source>
        <strain evidence="5 6">LMG 15441</strain>
    </source>
</reference>
<dbReference type="Pfam" id="PF01522">
    <property type="entry name" value="Polysacc_deac_1"/>
    <property type="match status" value="1"/>
</dbReference>
<feature type="signal peptide" evidence="3">
    <location>
        <begin position="1"/>
        <end position="24"/>
    </location>
</feature>
<evidence type="ECO:0000256" key="3">
    <source>
        <dbReference type="SAM" id="SignalP"/>
    </source>
</evidence>
<keyword evidence="3" id="KW-0732">Signal</keyword>
<dbReference type="AlphaFoldDB" id="A0A075R6W8"/>
<evidence type="ECO:0000259" key="4">
    <source>
        <dbReference type="PROSITE" id="PS51677"/>
    </source>
</evidence>
<dbReference type="GO" id="GO:0016810">
    <property type="term" value="F:hydrolase activity, acting on carbon-nitrogen (but not peptide) bonds"/>
    <property type="evidence" value="ECO:0007669"/>
    <property type="project" value="InterPro"/>
</dbReference>
<name>A0A075R6W8_BRELA</name>
<dbReference type="STRING" id="1042163.BRLA_c026090"/>
<evidence type="ECO:0000313" key="5">
    <source>
        <dbReference type="EMBL" id="AIG26928.1"/>
    </source>
</evidence>
<accession>A0A075R6W8</accession>
<organism evidence="5 6">
    <name type="scientific">Brevibacillus laterosporus LMG 15441</name>
    <dbReference type="NCBI Taxonomy" id="1042163"/>
    <lineage>
        <taxon>Bacteria</taxon>
        <taxon>Bacillati</taxon>
        <taxon>Bacillota</taxon>
        <taxon>Bacilli</taxon>
        <taxon>Bacillales</taxon>
        <taxon>Paenibacillaceae</taxon>
        <taxon>Brevibacillus</taxon>
    </lineage>
</organism>
<dbReference type="CDD" id="cd10917">
    <property type="entry name" value="CE4_NodB_like_6s_7s"/>
    <property type="match status" value="1"/>
</dbReference>
<dbReference type="RefSeq" id="WP_003336259.1">
    <property type="nucleotide sequence ID" value="NZ_CP007806.1"/>
</dbReference>